<comment type="caution">
    <text evidence="2">The sequence shown here is derived from an EMBL/GenBank/DDBJ whole genome shotgun (WGS) entry which is preliminary data.</text>
</comment>
<feature type="transmembrane region" description="Helical" evidence="1">
    <location>
        <begin position="47"/>
        <end position="75"/>
    </location>
</feature>
<keyword evidence="1" id="KW-0472">Membrane</keyword>
<feature type="transmembrane region" description="Helical" evidence="1">
    <location>
        <begin position="81"/>
        <end position="99"/>
    </location>
</feature>
<evidence type="ECO:0000313" key="3">
    <source>
        <dbReference type="Proteomes" id="UP000317267"/>
    </source>
</evidence>
<accession>A0A5C5PIG9</accession>
<proteinExistence type="predicted"/>
<dbReference type="OrthoDB" id="7027615at2"/>
<protein>
    <submittedName>
        <fullName evidence="2">Uncharacterized protein</fullName>
    </submittedName>
</protein>
<evidence type="ECO:0000256" key="1">
    <source>
        <dbReference type="SAM" id="Phobius"/>
    </source>
</evidence>
<dbReference type="RefSeq" id="WP_146371542.1">
    <property type="nucleotide sequence ID" value="NZ_VFES01000008.1"/>
</dbReference>
<feature type="transmembrane region" description="Helical" evidence="1">
    <location>
        <begin position="111"/>
        <end position="130"/>
    </location>
</feature>
<dbReference type="EMBL" id="VFES01000008">
    <property type="protein sequence ID" value="TWR65865.1"/>
    <property type="molecule type" value="Genomic_DNA"/>
</dbReference>
<organism evidence="2 3">
    <name type="scientific">Pseudomonas grimontii</name>
    <dbReference type="NCBI Taxonomy" id="129847"/>
    <lineage>
        <taxon>Bacteria</taxon>
        <taxon>Pseudomonadati</taxon>
        <taxon>Pseudomonadota</taxon>
        <taxon>Gammaproteobacteria</taxon>
        <taxon>Pseudomonadales</taxon>
        <taxon>Pseudomonadaceae</taxon>
        <taxon>Pseudomonas</taxon>
    </lineage>
</organism>
<dbReference type="Proteomes" id="UP000317267">
    <property type="component" value="Unassembled WGS sequence"/>
</dbReference>
<gene>
    <name evidence="2" type="ORF">FIV39_14930</name>
</gene>
<keyword evidence="1" id="KW-0812">Transmembrane</keyword>
<feature type="transmembrane region" description="Helical" evidence="1">
    <location>
        <begin position="136"/>
        <end position="155"/>
    </location>
</feature>
<sequence>MSKRKTAKDLGELGMDEKWKDWKTLTSEERAYAYFHFENPRKFRRRYALVIGADLLAGCFTIAMTAVLLLVTFLSRFPEGLAIKIFFFGSVTMGVVLFFSKIQVTHGRIHLVWISVGIYIICLLISLPAIAYRPPLFLYVMSLLSPLIGLLILNSNRCRELRHKMVEIRRKREDIIAPLKKQGRWK</sequence>
<keyword evidence="1" id="KW-1133">Transmembrane helix</keyword>
<name>A0A5C5PIG9_9PSED</name>
<evidence type="ECO:0000313" key="2">
    <source>
        <dbReference type="EMBL" id="TWR65865.1"/>
    </source>
</evidence>
<reference evidence="2 3" key="1">
    <citation type="submission" date="2019-06" db="EMBL/GenBank/DDBJ databases">
        <title>Pseudomonas bimorpha sp. nov. isolated from bovine raw milk and skim milk concentrate.</title>
        <authorList>
            <person name="Hofmann K."/>
            <person name="Huptas C."/>
            <person name="Doll E."/>
            <person name="Scherer S."/>
            <person name="Wenning M."/>
        </authorList>
    </citation>
    <scope>NUCLEOTIDE SEQUENCE [LARGE SCALE GENOMIC DNA]</scope>
    <source>
        <strain evidence="2 3">DSM 17515</strain>
    </source>
</reference>
<dbReference type="AlphaFoldDB" id="A0A5C5PIG9"/>